<evidence type="ECO:0000313" key="15">
    <source>
        <dbReference type="EMBL" id="NGZ84299.1"/>
    </source>
</evidence>
<evidence type="ECO:0000259" key="14">
    <source>
        <dbReference type="Pfam" id="PF07715"/>
    </source>
</evidence>
<dbReference type="PROSITE" id="PS52016">
    <property type="entry name" value="TONB_DEPENDENT_REC_3"/>
    <property type="match status" value="1"/>
</dbReference>
<dbReference type="Gene3D" id="2.40.170.20">
    <property type="entry name" value="TonB-dependent receptor, beta-barrel domain"/>
    <property type="match status" value="1"/>
</dbReference>
<keyword evidence="5 10" id="KW-0812">Transmembrane</keyword>
<keyword evidence="9 10" id="KW-0998">Cell outer membrane</keyword>
<evidence type="ECO:0000259" key="13">
    <source>
        <dbReference type="Pfam" id="PF00593"/>
    </source>
</evidence>
<keyword evidence="12" id="KW-0732">Signal</keyword>
<dbReference type="InterPro" id="IPR037066">
    <property type="entry name" value="Plug_dom_sf"/>
</dbReference>
<keyword evidence="3 10" id="KW-0813">Transport</keyword>
<comment type="similarity">
    <text evidence="2 10 11">Belongs to the TonB-dependent receptor family.</text>
</comment>
<dbReference type="PANTHER" id="PTHR47234:SF2">
    <property type="entry name" value="TONB-DEPENDENT RECEPTOR"/>
    <property type="match status" value="1"/>
</dbReference>
<proteinExistence type="inferred from homology"/>
<dbReference type="Gene3D" id="2.170.130.10">
    <property type="entry name" value="TonB-dependent receptor, plug domain"/>
    <property type="match status" value="1"/>
</dbReference>
<dbReference type="InterPro" id="IPR000531">
    <property type="entry name" value="Beta-barrel_TonB"/>
</dbReference>
<evidence type="ECO:0000256" key="9">
    <source>
        <dbReference type="ARBA" id="ARBA00023237"/>
    </source>
</evidence>
<comment type="caution">
    <text evidence="15">The sequence shown here is derived from an EMBL/GenBank/DDBJ whole genome shotgun (WGS) entry which is preliminary data.</text>
</comment>
<comment type="subcellular location">
    <subcellularLocation>
        <location evidence="1 10">Cell outer membrane</location>
        <topology evidence="1 10">Multi-pass membrane protein</topology>
    </subcellularLocation>
</comment>
<organism evidence="15 16">
    <name type="scientific">Duganella aceris</name>
    <dbReference type="NCBI Taxonomy" id="2703883"/>
    <lineage>
        <taxon>Bacteria</taxon>
        <taxon>Pseudomonadati</taxon>
        <taxon>Pseudomonadota</taxon>
        <taxon>Betaproteobacteria</taxon>
        <taxon>Burkholderiales</taxon>
        <taxon>Oxalobacteraceae</taxon>
        <taxon>Telluria group</taxon>
        <taxon>Duganella</taxon>
    </lineage>
</organism>
<keyword evidence="6 11" id="KW-0798">TonB box</keyword>
<sequence>MNNKRFNHHGNSLSALLMAVSVTGIASAQDAPEVKPDDNKVVITGSRLASGGYLAPTPVTVVDQQELKLTGTQNLEVLLSDTPQFTANQLSSPTANTVQAGQPSGTSTLNLRNLGPTRNLVLVNGRRFAITGPDFTTDINTIPSALVKRIETVTGGSSAVYGSDAISGVVNFIMRDNFEGVEVNTQRTWDQPTKTPTKSLDVTMGGNFANNKGNAVISLNYMDREGMTRGDRGDWALPSMGDGCVTAASWSSTRPGTPQAVPAGQTCLSAGGRPGLVYSGSATVPFGRIGNLPVVGSSASNPALNAALIAAGLQGMGSLGAVFDQTGKAIRPYTAADAYDLGPISYLVTPQKRWMGNAFSHYDFNEHHTGYLELHYSNNTANVQIAPTSASGNFLVNTNNPYLSAPMQEVLRQLDLRETGSTRITTGTQSLTTTPGDGLAVLNLNRRLPDIGTRAATTEHSVFRTALGLRGDIPDVSRSFLSDLKYDMYYTYARTIESQNQSGSISLSRFQNAILSQGGAAPVLNPFGQNITEAGKNAISIFSNSTIRAEQQVASGNITGKLAELPAGAVDFSAGLERRRASSSYSPDAFLSSGDVSGWNAALATSGSSTVKEFYGETRVPLLADQPFAKRLSVSGAFRRSDYDVESVGKVWTSSIGTEWAPAESLTFRAQKQKSIRAPNVGELFGGQGTNGPTATDPCSNRTPAAQTAAVRALCVATGVPANLVFDQAVQPSNFINQVVGGNPNLTAEKSHTTTFGAVFSPSFVKGLNLSLDYYKITLDDAISTLGGGGIQSVLDLCYNTIQNANSVYCKAINRDPITGQIAAPTYVMTTAANIGGISTKGYDLAGHYGFRTDWGLMGDSRWNVDTNWTYVKELTFTPIQDLPNIKNQCVGSWGATCGQPVPHWKGTARLSMNTGKLLLSARARYTGGVTVDTYVVPQRQGGTPPALNSLTNPTIKAYTYLDLTAGYEFSKSISLTAGVRNVFDKDPPILGSSQLPANNTIAASYDPLGRSMFVTLNLKL</sequence>
<dbReference type="InterPro" id="IPR036942">
    <property type="entry name" value="Beta-barrel_TonB_sf"/>
</dbReference>
<feature type="signal peptide" evidence="12">
    <location>
        <begin position="1"/>
        <end position="28"/>
    </location>
</feature>
<keyword evidence="7 10" id="KW-0472">Membrane</keyword>
<evidence type="ECO:0000256" key="5">
    <source>
        <dbReference type="ARBA" id="ARBA00022692"/>
    </source>
</evidence>
<gene>
    <name evidence="15" type="ORF">GW587_08520</name>
</gene>
<dbReference type="Pfam" id="PF00593">
    <property type="entry name" value="TonB_dep_Rec_b-barrel"/>
    <property type="match status" value="1"/>
</dbReference>
<name>A0ABX0FIF8_9BURK</name>
<dbReference type="Proteomes" id="UP000666369">
    <property type="component" value="Unassembled WGS sequence"/>
</dbReference>
<dbReference type="RefSeq" id="WP_166101070.1">
    <property type="nucleotide sequence ID" value="NZ_JAADJT010000003.1"/>
</dbReference>
<keyword evidence="16" id="KW-1185">Reference proteome</keyword>
<feature type="chain" id="PRO_5046875408" evidence="12">
    <location>
        <begin position="29"/>
        <end position="1021"/>
    </location>
</feature>
<evidence type="ECO:0000256" key="3">
    <source>
        <dbReference type="ARBA" id="ARBA00022448"/>
    </source>
</evidence>
<evidence type="ECO:0000256" key="1">
    <source>
        <dbReference type="ARBA" id="ARBA00004571"/>
    </source>
</evidence>
<keyword evidence="4 10" id="KW-1134">Transmembrane beta strand</keyword>
<evidence type="ECO:0000256" key="2">
    <source>
        <dbReference type="ARBA" id="ARBA00009810"/>
    </source>
</evidence>
<evidence type="ECO:0000256" key="7">
    <source>
        <dbReference type="ARBA" id="ARBA00023136"/>
    </source>
</evidence>
<evidence type="ECO:0000256" key="10">
    <source>
        <dbReference type="PROSITE-ProRule" id="PRU01360"/>
    </source>
</evidence>
<keyword evidence="8 15" id="KW-0675">Receptor</keyword>
<dbReference type="InterPro" id="IPR012910">
    <property type="entry name" value="Plug_dom"/>
</dbReference>
<protein>
    <submittedName>
        <fullName evidence="15">TonB-dependent receptor</fullName>
    </submittedName>
</protein>
<evidence type="ECO:0000256" key="12">
    <source>
        <dbReference type="SAM" id="SignalP"/>
    </source>
</evidence>
<evidence type="ECO:0000256" key="11">
    <source>
        <dbReference type="RuleBase" id="RU003357"/>
    </source>
</evidence>
<feature type="domain" description="TonB-dependent receptor-like beta-barrel" evidence="13">
    <location>
        <begin position="424"/>
        <end position="983"/>
    </location>
</feature>
<evidence type="ECO:0000256" key="6">
    <source>
        <dbReference type="ARBA" id="ARBA00023077"/>
    </source>
</evidence>
<accession>A0ABX0FIF8</accession>
<dbReference type="EMBL" id="JAADJT010000003">
    <property type="protein sequence ID" value="NGZ84299.1"/>
    <property type="molecule type" value="Genomic_DNA"/>
</dbReference>
<reference evidence="16" key="1">
    <citation type="submission" date="2023-07" db="EMBL/GenBank/DDBJ databases">
        <title>Duganella aceri sp. nov., isolated from tree sap.</title>
        <authorList>
            <person name="Kim I.S."/>
        </authorList>
    </citation>
    <scope>NUCLEOTIDE SEQUENCE [LARGE SCALE GENOMIC DNA]</scope>
    <source>
        <strain evidence="16">SAP-35</strain>
    </source>
</reference>
<evidence type="ECO:0000256" key="8">
    <source>
        <dbReference type="ARBA" id="ARBA00023170"/>
    </source>
</evidence>
<dbReference type="SUPFAM" id="SSF56935">
    <property type="entry name" value="Porins"/>
    <property type="match status" value="1"/>
</dbReference>
<evidence type="ECO:0000313" key="16">
    <source>
        <dbReference type="Proteomes" id="UP000666369"/>
    </source>
</evidence>
<dbReference type="PANTHER" id="PTHR47234">
    <property type="match status" value="1"/>
</dbReference>
<dbReference type="Pfam" id="PF07715">
    <property type="entry name" value="Plug"/>
    <property type="match status" value="1"/>
</dbReference>
<dbReference type="InterPro" id="IPR039426">
    <property type="entry name" value="TonB-dep_rcpt-like"/>
</dbReference>
<evidence type="ECO:0000256" key="4">
    <source>
        <dbReference type="ARBA" id="ARBA00022452"/>
    </source>
</evidence>
<feature type="domain" description="TonB-dependent receptor plug" evidence="14">
    <location>
        <begin position="55"/>
        <end position="169"/>
    </location>
</feature>